<organism evidence="2 3">
    <name type="scientific">Lophium mytilinum</name>
    <dbReference type="NCBI Taxonomy" id="390894"/>
    <lineage>
        <taxon>Eukaryota</taxon>
        <taxon>Fungi</taxon>
        <taxon>Dikarya</taxon>
        <taxon>Ascomycota</taxon>
        <taxon>Pezizomycotina</taxon>
        <taxon>Dothideomycetes</taxon>
        <taxon>Pleosporomycetidae</taxon>
        <taxon>Mytilinidiales</taxon>
        <taxon>Mytilinidiaceae</taxon>
        <taxon>Lophium</taxon>
    </lineage>
</organism>
<proteinExistence type="predicted"/>
<dbReference type="EMBL" id="MU004198">
    <property type="protein sequence ID" value="KAF2490128.1"/>
    <property type="molecule type" value="Genomic_DNA"/>
</dbReference>
<keyword evidence="1" id="KW-0812">Transmembrane</keyword>
<keyword evidence="1" id="KW-1133">Transmembrane helix</keyword>
<keyword evidence="1" id="KW-0472">Membrane</keyword>
<name>A0A6A6QCG8_9PEZI</name>
<gene>
    <name evidence="2" type="ORF">BU16DRAFT_531460</name>
</gene>
<sequence>MNNSHCRSASHTLFTQSAFFIFFPSFGSFSYANGTVGSHSNSVVAALRLGIFISGTPPFFGSFIPSCFLLSNISARLRSDSTRSFLQLTQSHVNLHGPPRDCCARSSAVVYVCALV</sequence>
<dbReference type="AlphaFoldDB" id="A0A6A6QCG8"/>
<feature type="transmembrane region" description="Helical" evidence="1">
    <location>
        <begin position="12"/>
        <end position="31"/>
    </location>
</feature>
<evidence type="ECO:0000256" key="1">
    <source>
        <dbReference type="SAM" id="Phobius"/>
    </source>
</evidence>
<dbReference type="Proteomes" id="UP000799750">
    <property type="component" value="Unassembled WGS sequence"/>
</dbReference>
<feature type="non-terminal residue" evidence="2">
    <location>
        <position position="116"/>
    </location>
</feature>
<keyword evidence="3" id="KW-1185">Reference proteome</keyword>
<protein>
    <submittedName>
        <fullName evidence="2">Uncharacterized protein</fullName>
    </submittedName>
</protein>
<evidence type="ECO:0000313" key="3">
    <source>
        <dbReference type="Proteomes" id="UP000799750"/>
    </source>
</evidence>
<accession>A0A6A6QCG8</accession>
<evidence type="ECO:0000313" key="2">
    <source>
        <dbReference type="EMBL" id="KAF2490128.1"/>
    </source>
</evidence>
<reference evidence="2" key="1">
    <citation type="journal article" date="2020" name="Stud. Mycol.">
        <title>101 Dothideomycetes genomes: a test case for predicting lifestyles and emergence of pathogens.</title>
        <authorList>
            <person name="Haridas S."/>
            <person name="Albert R."/>
            <person name="Binder M."/>
            <person name="Bloem J."/>
            <person name="Labutti K."/>
            <person name="Salamov A."/>
            <person name="Andreopoulos B."/>
            <person name="Baker S."/>
            <person name="Barry K."/>
            <person name="Bills G."/>
            <person name="Bluhm B."/>
            <person name="Cannon C."/>
            <person name="Castanera R."/>
            <person name="Culley D."/>
            <person name="Daum C."/>
            <person name="Ezra D."/>
            <person name="Gonzalez J."/>
            <person name="Henrissat B."/>
            <person name="Kuo A."/>
            <person name="Liang C."/>
            <person name="Lipzen A."/>
            <person name="Lutzoni F."/>
            <person name="Magnuson J."/>
            <person name="Mondo S."/>
            <person name="Nolan M."/>
            <person name="Ohm R."/>
            <person name="Pangilinan J."/>
            <person name="Park H.-J."/>
            <person name="Ramirez L."/>
            <person name="Alfaro M."/>
            <person name="Sun H."/>
            <person name="Tritt A."/>
            <person name="Yoshinaga Y."/>
            <person name="Zwiers L.-H."/>
            <person name="Turgeon B."/>
            <person name="Goodwin S."/>
            <person name="Spatafora J."/>
            <person name="Crous P."/>
            <person name="Grigoriev I."/>
        </authorList>
    </citation>
    <scope>NUCLEOTIDE SEQUENCE</scope>
    <source>
        <strain evidence="2">CBS 269.34</strain>
    </source>
</reference>
<feature type="transmembrane region" description="Helical" evidence="1">
    <location>
        <begin position="51"/>
        <end position="73"/>
    </location>
</feature>